<gene>
    <name evidence="7" type="ORF">CDOO_00400</name>
</gene>
<evidence type="ECO:0000256" key="1">
    <source>
        <dbReference type="ARBA" id="ARBA00004533"/>
    </source>
</evidence>
<keyword evidence="5" id="KW-0472">Membrane</keyword>
<evidence type="ECO:0000256" key="3">
    <source>
        <dbReference type="ARBA" id="ARBA00022475"/>
    </source>
</evidence>
<dbReference type="InterPro" id="IPR006311">
    <property type="entry name" value="TAT_signal"/>
</dbReference>
<dbReference type="eggNOG" id="COG0715">
    <property type="taxonomic scope" value="Bacteria"/>
</dbReference>
<keyword evidence="2" id="KW-0813">Transport</keyword>
<organism evidence="7 8">
    <name type="scientific">Corynebacterium doosanense CAU 212 = DSM 45436</name>
    <dbReference type="NCBI Taxonomy" id="558173"/>
    <lineage>
        <taxon>Bacteria</taxon>
        <taxon>Bacillati</taxon>
        <taxon>Actinomycetota</taxon>
        <taxon>Actinomycetes</taxon>
        <taxon>Mycobacteriales</taxon>
        <taxon>Corynebacteriaceae</taxon>
        <taxon>Corynebacterium</taxon>
    </lineage>
</organism>
<dbReference type="STRING" id="558173.CDOO_00400"/>
<dbReference type="KEGG" id="cdo:CDOO_00400"/>
<evidence type="ECO:0000313" key="7">
    <source>
        <dbReference type="EMBL" id="AIT59953.1"/>
    </source>
</evidence>
<keyword evidence="3" id="KW-1003">Cell membrane</keyword>
<dbReference type="HOGENOM" id="CLU_037398_3_1_11"/>
<protein>
    <submittedName>
        <fullName evidence="7">Nitrate ABC transporter substrate-binding protein</fullName>
    </submittedName>
</protein>
<dbReference type="GO" id="GO:0005886">
    <property type="term" value="C:plasma membrane"/>
    <property type="evidence" value="ECO:0007669"/>
    <property type="project" value="UniProtKB-SubCell"/>
</dbReference>
<accession>A0A097ICW3</accession>
<dbReference type="Pfam" id="PF13379">
    <property type="entry name" value="NMT1_2"/>
    <property type="match status" value="1"/>
</dbReference>
<comment type="subcellular location">
    <subcellularLocation>
        <location evidence="1">Cell inner membrane</location>
    </subcellularLocation>
</comment>
<dbReference type="InterPro" id="IPR044527">
    <property type="entry name" value="NrtA/CpmA_ABC-bd_dom"/>
</dbReference>
<evidence type="ECO:0000313" key="8">
    <source>
        <dbReference type="Proteomes" id="UP000029914"/>
    </source>
</evidence>
<dbReference type="PROSITE" id="PS51318">
    <property type="entry name" value="TAT"/>
    <property type="match status" value="1"/>
</dbReference>
<keyword evidence="4" id="KW-0997">Cell inner membrane</keyword>
<evidence type="ECO:0000256" key="6">
    <source>
        <dbReference type="ARBA" id="ARBA00024031"/>
    </source>
</evidence>
<evidence type="ECO:0000256" key="2">
    <source>
        <dbReference type="ARBA" id="ARBA00022448"/>
    </source>
</evidence>
<dbReference type="OrthoDB" id="9789215at2"/>
<keyword evidence="8" id="KW-1185">Reference proteome</keyword>
<evidence type="ECO:0000256" key="5">
    <source>
        <dbReference type="ARBA" id="ARBA00023136"/>
    </source>
</evidence>
<name>A0A097ICW3_9CORY</name>
<dbReference type="EMBL" id="CP006764">
    <property type="protein sequence ID" value="AIT59953.1"/>
    <property type="molecule type" value="Genomic_DNA"/>
</dbReference>
<dbReference type="Proteomes" id="UP000029914">
    <property type="component" value="Chromosome"/>
</dbReference>
<dbReference type="SUPFAM" id="SSF53850">
    <property type="entry name" value="Periplasmic binding protein-like II"/>
    <property type="match status" value="1"/>
</dbReference>
<dbReference type="AlphaFoldDB" id="A0A097ICW3"/>
<sequence>MSHVNLHMSRRQLLRAALLVGGATVAGSTAVSCAPASRPAAGDQVTIGFVPIACSAPLLAAQGRDLFARHGVKVQLRKYSGWADLWTAYATGELDVAHMLSPMPIAADSGVTDAARPTELAFTQNTNGQALTLASAHHPHVQSVNDLRGMVLGIPFEYSVHALLLRDYLIAGGLDPVSDLELRLLRPADMVAQLSVEAIDGFIGPEPFLQRALKTGSGRIFELTRNMWDGHPCCSVAMAKDFRTRNPEQANAITAALAEGAAFVDNPEHISEAAPLLAQEKFLNQKPELIAPALAGTYLSWDDREITDPDYLSFGDKTSATAITWMAAQIARFGLGGETLRWEDASIRDAARSVLPADADTSLAPVTINGRSFDPNRPTLEDAS</sequence>
<evidence type="ECO:0000256" key="4">
    <source>
        <dbReference type="ARBA" id="ARBA00022519"/>
    </source>
</evidence>
<dbReference type="CDD" id="cd13553">
    <property type="entry name" value="PBP2_NrtA_CpmA_like"/>
    <property type="match status" value="1"/>
</dbReference>
<dbReference type="Gene3D" id="3.40.190.10">
    <property type="entry name" value="Periplasmic binding protein-like II"/>
    <property type="match status" value="2"/>
</dbReference>
<dbReference type="RefSeq" id="WP_026159417.1">
    <property type="nucleotide sequence ID" value="NZ_AQUX01000007.1"/>
</dbReference>
<dbReference type="PANTHER" id="PTHR30024:SF43">
    <property type="entry name" value="BLL4572 PROTEIN"/>
    <property type="match status" value="1"/>
</dbReference>
<reference evidence="7 8" key="1">
    <citation type="submission" date="2013-09" db="EMBL/GenBank/DDBJ databases">
        <title>Complete genome sequence of Corynebacterium doosanense CAU 212(T) (=DSM 45436(T)), isolated from activated sludge.</title>
        <authorList>
            <person name="Schaffert L."/>
            <person name="Albersmeier A."/>
            <person name="Kalinowski J."/>
            <person name="Ruckert C."/>
        </authorList>
    </citation>
    <scope>NUCLEOTIDE SEQUENCE [LARGE SCALE GENOMIC DNA]</scope>
    <source>
        <strain evidence="7 8">CAU 212</strain>
    </source>
</reference>
<dbReference type="PANTHER" id="PTHR30024">
    <property type="entry name" value="ALIPHATIC SULFONATES-BINDING PROTEIN-RELATED"/>
    <property type="match status" value="1"/>
</dbReference>
<proteinExistence type="inferred from homology"/>
<comment type="similarity">
    <text evidence="6">Belongs to the CmpA/NrtA family.</text>
</comment>